<protein>
    <recommendedName>
        <fullName evidence="2">DUF4110 domain-containing protein</fullName>
    </recommendedName>
</protein>
<evidence type="ECO:0000313" key="3">
    <source>
        <dbReference type="EMBL" id="KAL3632198.1"/>
    </source>
</evidence>
<feature type="compositionally biased region" description="Basic and acidic residues" evidence="1">
    <location>
        <begin position="10"/>
        <end position="36"/>
    </location>
</feature>
<organism evidence="3 4">
    <name type="scientific">Castilleja foliolosa</name>
    <dbReference type="NCBI Taxonomy" id="1961234"/>
    <lineage>
        <taxon>Eukaryota</taxon>
        <taxon>Viridiplantae</taxon>
        <taxon>Streptophyta</taxon>
        <taxon>Embryophyta</taxon>
        <taxon>Tracheophyta</taxon>
        <taxon>Spermatophyta</taxon>
        <taxon>Magnoliopsida</taxon>
        <taxon>eudicotyledons</taxon>
        <taxon>Gunneridae</taxon>
        <taxon>Pentapetalae</taxon>
        <taxon>asterids</taxon>
        <taxon>lamiids</taxon>
        <taxon>Lamiales</taxon>
        <taxon>Orobanchaceae</taxon>
        <taxon>Pedicularideae</taxon>
        <taxon>Castillejinae</taxon>
        <taxon>Castilleja</taxon>
    </lineage>
</organism>
<feature type="compositionally biased region" description="Basic residues" evidence="1">
    <location>
        <begin position="648"/>
        <end position="662"/>
    </location>
</feature>
<evidence type="ECO:0000256" key="1">
    <source>
        <dbReference type="SAM" id="MobiDB-lite"/>
    </source>
</evidence>
<comment type="caution">
    <text evidence="3">The sequence shown here is derived from an EMBL/GenBank/DDBJ whole genome shotgun (WGS) entry which is preliminary data.</text>
</comment>
<dbReference type="InterPro" id="IPR025183">
    <property type="entry name" value="DUF4110"/>
</dbReference>
<feature type="compositionally biased region" description="Acidic residues" evidence="1">
    <location>
        <begin position="497"/>
        <end position="535"/>
    </location>
</feature>
<accession>A0ABD3CQD8</accession>
<dbReference type="InterPro" id="IPR052588">
    <property type="entry name" value="Kelch_domain_protein"/>
</dbReference>
<dbReference type="Gene3D" id="2.120.10.80">
    <property type="entry name" value="Kelch-type beta propeller"/>
    <property type="match status" value="1"/>
</dbReference>
<name>A0ABD3CQD8_9LAMI</name>
<keyword evidence="4" id="KW-1185">Reference proteome</keyword>
<evidence type="ECO:0000313" key="4">
    <source>
        <dbReference type="Proteomes" id="UP001632038"/>
    </source>
</evidence>
<feature type="region of interest" description="Disordered" evidence="1">
    <location>
        <begin position="1"/>
        <end position="37"/>
    </location>
</feature>
<dbReference type="Pfam" id="PF13422">
    <property type="entry name" value="DUF4110"/>
    <property type="match status" value="1"/>
</dbReference>
<feature type="region of interest" description="Disordered" evidence="1">
    <location>
        <begin position="356"/>
        <end position="397"/>
    </location>
</feature>
<feature type="domain" description="DUF4110" evidence="2">
    <location>
        <begin position="566"/>
        <end position="643"/>
    </location>
</feature>
<dbReference type="PANTHER" id="PTHR46063:SF1">
    <property type="entry name" value="KELCH DOMAIN-CONTAINING PROTEIN 4"/>
    <property type="match status" value="1"/>
</dbReference>
<dbReference type="InterPro" id="IPR015915">
    <property type="entry name" value="Kelch-typ_b-propeller"/>
</dbReference>
<feature type="region of interest" description="Disordered" evidence="1">
    <location>
        <begin position="636"/>
        <end position="662"/>
    </location>
</feature>
<evidence type="ECO:0000259" key="2">
    <source>
        <dbReference type="Pfam" id="PF13422"/>
    </source>
</evidence>
<dbReference type="EMBL" id="JAVIJP010000032">
    <property type="protein sequence ID" value="KAL3632198.1"/>
    <property type="molecule type" value="Genomic_DNA"/>
</dbReference>
<sequence length="662" mass="75986">MGKKTKKPGKGKEKTEKKTAKAEEKRSRRESKKLSPEDDIDAILLSIQKEESKKKEVHVEDNVDAPSPRSNCSLIVNPLKETELILYGGEFYNGKKTYVYGDLYRYDVEKKEWKLITSPNSPPPRSAHQAVAWKNYMYIYGGEFTSPNQERFHHYKDLWVLDLKTNQWEQLNYKGCPSPRSGHRMILYKHKIIVFGGFYDTLREVRYFNDLHIFDLDQFKWQEIKPKLGCMWPSPRSGFQFVVYQDEIYLYGGYSKEVSTSDKKVSEKGIVHSDMWCLDPKTWEWNKVKKSGMPPGPRAGFSMCIHKKRALLFGGVVDMEMEGDLMMSLFLNEIYGFQLDNHRWYPLELRKEKATKDKLKKDSGGMDIDIEPESKRQLVQRADEDESSDDDDGADVDNEIKDISVKTNRNLTITDGAECSGSSKKLTVQHSVQSKVVKPCGRINSCMVIGKDTLYIYGGIMEIKDQEIALNDLYALNLSKLDEWKCIIEASESEWIEVSDYEDGDDEDEDEDGSQQDEGSESEDDNEESGDEDGVSEAVAIIKGEGKILRRKEKRGRIEQIRASLGLSDSQRTPLPGESLKDFCKRTNMYWQMAAYEHTQHTGKELRKDGFDLAKDRYKELKPILDELAILEAEQKAEEEEAPEASGLRKKGNRKAKLSTAK</sequence>
<dbReference type="Proteomes" id="UP001632038">
    <property type="component" value="Unassembled WGS sequence"/>
</dbReference>
<dbReference type="SUPFAM" id="SSF117281">
    <property type="entry name" value="Kelch motif"/>
    <property type="match status" value="1"/>
</dbReference>
<proteinExistence type="predicted"/>
<dbReference type="PANTHER" id="PTHR46063">
    <property type="entry name" value="KELCH DOMAIN-CONTAINING PROTEIN"/>
    <property type="match status" value="1"/>
</dbReference>
<dbReference type="AlphaFoldDB" id="A0ABD3CQD8"/>
<reference evidence="4" key="1">
    <citation type="journal article" date="2024" name="IScience">
        <title>Strigolactones Initiate the Formation of Haustorium-like Structures in Castilleja.</title>
        <authorList>
            <person name="Buerger M."/>
            <person name="Peterson D."/>
            <person name="Chory J."/>
        </authorList>
    </citation>
    <scope>NUCLEOTIDE SEQUENCE [LARGE SCALE GENOMIC DNA]</scope>
</reference>
<feature type="compositionally biased region" description="Acidic residues" evidence="1">
    <location>
        <begin position="383"/>
        <end position="397"/>
    </location>
</feature>
<feature type="region of interest" description="Disordered" evidence="1">
    <location>
        <begin position="497"/>
        <end position="537"/>
    </location>
</feature>
<gene>
    <name evidence="3" type="ORF">CASFOL_025182</name>
</gene>
<dbReference type="Pfam" id="PF24681">
    <property type="entry name" value="Kelch_KLHDC2_KLHL20_DRC7"/>
    <property type="match status" value="1"/>
</dbReference>